<dbReference type="PANTHER" id="PTHR43135:SF3">
    <property type="entry name" value="ALPHA-D-RIBOSE 1-METHYLPHOSPHONATE 5-TRIPHOSPHATE DIPHOSPHATASE"/>
    <property type="match status" value="1"/>
</dbReference>
<protein>
    <submittedName>
        <fullName evidence="2">Alpha-D-ribose 1-methylphosphonate 5-triphosphate diphosphatase</fullName>
        <ecNumber evidence="2">3.6.1.63</ecNumber>
    </submittedName>
</protein>
<proteinExistence type="predicted"/>
<organism evidence="2 3">
    <name type="scientific">Flaviflagellibacter deserti</name>
    <dbReference type="NCBI Taxonomy" id="2267266"/>
    <lineage>
        <taxon>Bacteria</taxon>
        <taxon>Pseudomonadati</taxon>
        <taxon>Pseudomonadota</taxon>
        <taxon>Alphaproteobacteria</taxon>
        <taxon>Hyphomicrobiales</taxon>
        <taxon>Flaviflagellibacter</taxon>
    </lineage>
</organism>
<dbReference type="RefSeq" id="WP_114957307.1">
    <property type="nucleotide sequence ID" value="NZ_JBHSJF010000002.1"/>
</dbReference>
<accession>A0ABV9YZY8</accession>
<keyword evidence="3" id="KW-1185">Reference proteome</keyword>
<dbReference type="PANTHER" id="PTHR43135">
    <property type="entry name" value="ALPHA-D-RIBOSE 1-METHYLPHOSPHONATE 5-TRIPHOSPHATE DIPHOSPHATASE"/>
    <property type="match status" value="1"/>
</dbReference>
<evidence type="ECO:0000313" key="2">
    <source>
        <dbReference type="EMBL" id="MFC5066884.1"/>
    </source>
</evidence>
<dbReference type="NCBIfam" id="NF011984">
    <property type="entry name" value="PRK15446.1-5"/>
    <property type="match status" value="1"/>
</dbReference>
<dbReference type="NCBIfam" id="NF011990">
    <property type="entry name" value="PRK15446.2-6"/>
    <property type="match status" value="1"/>
</dbReference>
<comment type="caution">
    <text evidence="2">The sequence shown here is derived from an EMBL/GenBank/DDBJ whole genome shotgun (WGS) entry which is preliminary data.</text>
</comment>
<feature type="domain" description="Amidohydrolase-related" evidence="1">
    <location>
        <begin position="132"/>
        <end position="375"/>
    </location>
</feature>
<reference evidence="3" key="1">
    <citation type="journal article" date="2019" name="Int. J. Syst. Evol. Microbiol.">
        <title>The Global Catalogue of Microorganisms (GCM) 10K type strain sequencing project: providing services to taxonomists for standard genome sequencing and annotation.</title>
        <authorList>
            <consortium name="The Broad Institute Genomics Platform"/>
            <consortium name="The Broad Institute Genome Sequencing Center for Infectious Disease"/>
            <person name="Wu L."/>
            <person name="Ma J."/>
        </authorList>
    </citation>
    <scope>NUCLEOTIDE SEQUENCE [LARGE SCALE GENOMIC DNA]</scope>
    <source>
        <strain evidence="3">CGMCC 1.16444</strain>
    </source>
</reference>
<dbReference type="GO" id="GO:0016787">
    <property type="term" value="F:hydrolase activity"/>
    <property type="evidence" value="ECO:0007669"/>
    <property type="project" value="UniProtKB-KW"/>
</dbReference>
<dbReference type="EMBL" id="JBHSJF010000002">
    <property type="protein sequence ID" value="MFC5066884.1"/>
    <property type="molecule type" value="Genomic_DNA"/>
</dbReference>
<sequence length="377" mass="40511">MTTILTNARLLTEGGVVDGTLAFDGAEIIDVQPGRSSAPGAIDAEGDFVSPGLIECHTDNLEKHFVPRPKVIWPNPLAAALTHDAQIVAAGITTVFDAVCIGGYDDGKDHRPKIMGAMIGALRTGREQGVLRADHRLHLRCEMTSQNMMDHLESFADAGIALASLMDHTPGQRQWQNLELYRTFVRGEGRSDEEIDAIIQAEIHRGRETADENFERAIAFFRGSGILLASHDDTTEQHIALAVAAGCTISEFPTTAEAARAAKEQGMATVGGAPNVARGGSHSGNVGVGELTKDGLIDVLSSDYVPASLLQAVQRLADEGMSLHEAIGLATWRPADMLKLDDRGRLKPGLRADLVRFRVIEGTPVVREVTVEGQRVF</sequence>
<dbReference type="InterPro" id="IPR032466">
    <property type="entry name" value="Metal_Hydrolase"/>
</dbReference>
<dbReference type="Proteomes" id="UP001595796">
    <property type="component" value="Unassembled WGS sequence"/>
</dbReference>
<dbReference type="Pfam" id="PF01979">
    <property type="entry name" value="Amidohydro_1"/>
    <property type="match status" value="1"/>
</dbReference>
<name>A0ABV9YZY8_9HYPH</name>
<dbReference type="EC" id="3.6.1.63" evidence="2"/>
<dbReference type="NCBIfam" id="TIGR02318">
    <property type="entry name" value="phosphono_phnM"/>
    <property type="match status" value="1"/>
</dbReference>
<evidence type="ECO:0000259" key="1">
    <source>
        <dbReference type="Pfam" id="PF01979"/>
    </source>
</evidence>
<gene>
    <name evidence="2" type="ORF">ACFPFW_02520</name>
</gene>
<dbReference type="InterPro" id="IPR012696">
    <property type="entry name" value="PhnM"/>
</dbReference>
<dbReference type="SUPFAM" id="SSF51338">
    <property type="entry name" value="Composite domain of metallo-dependent hydrolases"/>
    <property type="match status" value="1"/>
</dbReference>
<dbReference type="Gene3D" id="3.20.20.140">
    <property type="entry name" value="Metal-dependent hydrolases"/>
    <property type="match status" value="2"/>
</dbReference>
<keyword evidence="2" id="KW-0378">Hydrolase</keyword>
<dbReference type="PIRSF" id="PIRSF038971">
    <property type="entry name" value="PhnM"/>
    <property type="match status" value="1"/>
</dbReference>
<dbReference type="InterPro" id="IPR051781">
    <property type="entry name" value="Metallo-dep_Hydrolase"/>
</dbReference>
<dbReference type="InterPro" id="IPR006680">
    <property type="entry name" value="Amidohydro-rel"/>
</dbReference>
<evidence type="ECO:0000313" key="3">
    <source>
        <dbReference type="Proteomes" id="UP001595796"/>
    </source>
</evidence>
<dbReference type="InterPro" id="IPR011059">
    <property type="entry name" value="Metal-dep_hydrolase_composite"/>
</dbReference>
<dbReference type="Gene3D" id="2.30.40.10">
    <property type="entry name" value="Urease, subunit C, domain 1"/>
    <property type="match status" value="1"/>
</dbReference>
<dbReference type="SUPFAM" id="SSF51556">
    <property type="entry name" value="Metallo-dependent hydrolases"/>
    <property type="match status" value="1"/>
</dbReference>